<organism evidence="5 6">
    <name type="scientific">Fusarium oxysporum</name>
    <name type="common">Fusarium vascular wilt</name>
    <dbReference type="NCBI Taxonomy" id="5507"/>
    <lineage>
        <taxon>Eukaryota</taxon>
        <taxon>Fungi</taxon>
        <taxon>Dikarya</taxon>
        <taxon>Ascomycota</taxon>
        <taxon>Pezizomycotina</taxon>
        <taxon>Sordariomycetes</taxon>
        <taxon>Hypocreomycetidae</taxon>
        <taxon>Hypocreales</taxon>
        <taxon>Nectriaceae</taxon>
        <taxon>Fusarium</taxon>
        <taxon>Fusarium oxysporum species complex</taxon>
    </lineage>
</organism>
<dbReference type="InterPro" id="IPR036188">
    <property type="entry name" value="FAD/NAD-bd_sf"/>
</dbReference>
<comment type="caution">
    <text evidence="5">The sequence shown here is derived from an EMBL/GenBank/DDBJ whole genome shotgun (WGS) entry which is preliminary data.</text>
</comment>
<dbReference type="GO" id="GO:0004499">
    <property type="term" value="F:N,N-dimethylaniline monooxygenase activity"/>
    <property type="evidence" value="ECO:0007669"/>
    <property type="project" value="InterPro"/>
</dbReference>
<dbReference type="Pfam" id="PF00743">
    <property type="entry name" value="FMO-like"/>
    <property type="match status" value="1"/>
</dbReference>
<keyword evidence="4" id="KW-0560">Oxidoreductase</keyword>
<dbReference type="VEuPathDB" id="FungiDB:FOC1_g10002345"/>
<dbReference type="VEuPathDB" id="FungiDB:FOXG_17353"/>
<accession>A0A420RB53</accession>
<sequence>MSTAVVEMARDAVAHDTRLVNGKLNGNKPVDDDFIRKAIDKSNLNALRLALLQVTGDPRLAKMSTCRRAIRGGAMFSHVLSDEDAPLLKEIAFNYLSQRKSDDAVPPPPSKEETRKLLDIFGDESIQDVEFNYNYEELAFEEFPRNAKWSDKKPSAEAIADFQIVVIGAGISGLAAAVQFKNLGLNFEVLERQQGIGGTWLLNTYPDARVDTSSYLFQFKFLKNYPWSEYFARAGETRGYLEYVAEKYKVKDHFHFNREVIRAVWDEDTSKWDLAVRHSDGEVENIKCNAIVSGSGLFATPNLPDFPGLKDFKGPVFHTAKWDHSVDYRNKRVALIGTGSTGTQLASRVASEAKEFTVFQRTPNWIMHMDGYGAKIDDEVRFIFNKMPYYWNWFCYSAHVASQQLQYMQTHDQEWRAKGGIVNERNDLARKNLTEYIKSKSEGIPGLLEKILPDYPPLVRRLVVDNGFYDMLRRDNVKLVAEDIDKFTENGIVSASGEEHEFDVVILGTGFKVSDYFWPCKYIGRDGTTLEDLWSKDGPRSYLGLTMPGFPNFFSLYGPNHQPRSGGFYSWGEIWSRYVASSIVHLIENGKKSIECRKDVFDEYNAKLDEKAKELIWEMEGSGYYVNRFGRQSVNAPWFTYDYHSMVMKPNFDDFEFR</sequence>
<dbReference type="PRINTS" id="PR00368">
    <property type="entry name" value="FADPNR"/>
</dbReference>
<keyword evidence="3" id="KW-0274">FAD</keyword>
<dbReference type="VEuPathDB" id="FungiDB:FOIG_11249"/>
<comment type="similarity">
    <text evidence="1">Belongs to the FAD-binding monooxygenase family.</text>
</comment>
<evidence type="ECO:0000256" key="3">
    <source>
        <dbReference type="ARBA" id="ARBA00022827"/>
    </source>
</evidence>
<dbReference type="PRINTS" id="PR00411">
    <property type="entry name" value="PNDRDTASEI"/>
</dbReference>
<dbReference type="AlphaFoldDB" id="A0A420RB53"/>
<protein>
    <submittedName>
        <fullName evidence="5">4-hydroxyacetophenone monooxygenase</fullName>
    </submittedName>
</protein>
<dbReference type="SUPFAM" id="SSF51905">
    <property type="entry name" value="FAD/NAD(P)-binding domain"/>
    <property type="match status" value="2"/>
</dbReference>
<dbReference type="VEuPathDB" id="FungiDB:FOZG_16409"/>
<dbReference type="PANTHER" id="PTHR42877">
    <property type="entry name" value="L-ORNITHINE N(5)-MONOOXYGENASE-RELATED"/>
    <property type="match status" value="1"/>
</dbReference>
<dbReference type="PANTHER" id="PTHR42877:SF4">
    <property type="entry name" value="FAD_NAD(P)-BINDING DOMAIN-CONTAINING PROTEIN-RELATED"/>
    <property type="match status" value="1"/>
</dbReference>
<keyword evidence="2" id="KW-0285">Flavoprotein</keyword>
<dbReference type="VEuPathDB" id="FungiDB:FOMG_09932"/>
<dbReference type="InterPro" id="IPR020946">
    <property type="entry name" value="Flavin_mOase-like"/>
</dbReference>
<evidence type="ECO:0000256" key="2">
    <source>
        <dbReference type="ARBA" id="ARBA00022630"/>
    </source>
</evidence>
<dbReference type="InterPro" id="IPR051209">
    <property type="entry name" value="FAD-bind_Monooxygenase_sf"/>
</dbReference>
<dbReference type="EMBL" id="MRCY01000026">
    <property type="protein sequence ID" value="RKL14238.1"/>
    <property type="molecule type" value="Genomic_DNA"/>
</dbReference>
<gene>
    <name evidence="5" type="ORF">BFJ68_g6631</name>
</gene>
<proteinExistence type="inferred from homology"/>
<evidence type="ECO:0000313" key="5">
    <source>
        <dbReference type="EMBL" id="RKL14238.1"/>
    </source>
</evidence>
<evidence type="ECO:0000256" key="4">
    <source>
        <dbReference type="ARBA" id="ARBA00023002"/>
    </source>
</evidence>
<name>A0A420RB53_FUSOX</name>
<keyword evidence="5" id="KW-0503">Monooxygenase</keyword>
<dbReference type="VEuPathDB" id="FungiDB:FOC4_g10006428"/>
<reference evidence="5 6" key="1">
    <citation type="journal article" date="2018" name="Sci. Rep.">
        <title>Characterisation of pathogen-specific regions and novel effector candidates in Fusarium oxysporum f. sp. cepae.</title>
        <authorList>
            <person name="Armitage A.D."/>
            <person name="Taylor A."/>
            <person name="Sobczyk M.K."/>
            <person name="Baxter L."/>
            <person name="Greenfield B.P."/>
            <person name="Bates H.J."/>
            <person name="Wilson F."/>
            <person name="Jackson A.C."/>
            <person name="Ott S."/>
            <person name="Harrison R.J."/>
            <person name="Clarkson J.P."/>
        </authorList>
    </citation>
    <scope>NUCLEOTIDE SEQUENCE [LARGE SCALE GENOMIC DNA]</scope>
    <source>
        <strain evidence="5 6">Fo_A28</strain>
    </source>
</reference>
<dbReference type="Gene3D" id="3.50.50.60">
    <property type="entry name" value="FAD/NAD(P)-binding domain"/>
    <property type="match status" value="2"/>
</dbReference>
<dbReference type="VEuPathDB" id="FungiDB:HZS61_016041"/>
<dbReference type="GO" id="GO:0050660">
    <property type="term" value="F:flavin adenine dinucleotide binding"/>
    <property type="evidence" value="ECO:0007669"/>
    <property type="project" value="InterPro"/>
</dbReference>
<dbReference type="GO" id="GO:0050661">
    <property type="term" value="F:NADP binding"/>
    <property type="evidence" value="ECO:0007669"/>
    <property type="project" value="InterPro"/>
</dbReference>
<dbReference type="Proteomes" id="UP000285860">
    <property type="component" value="Unassembled WGS sequence"/>
</dbReference>
<evidence type="ECO:0000313" key="6">
    <source>
        <dbReference type="Proteomes" id="UP000285860"/>
    </source>
</evidence>
<evidence type="ECO:0000256" key="1">
    <source>
        <dbReference type="ARBA" id="ARBA00010139"/>
    </source>
</evidence>